<dbReference type="InterPro" id="IPR051081">
    <property type="entry name" value="HTH_MetalResp_TranReg"/>
</dbReference>
<gene>
    <name evidence="5" type="ORF">A3196_10200</name>
</gene>
<dbReference type="SMART" id="SM00418">
    <property type="entry name" value="HTH_ARSR"/>
    <property type="match status" value="1"/>
</dbReference>
<feature type="domain" description="HTH arsR-type" evidence="4">
    <location>
        <begin position="3"/>
        <end position="108"/>
    </location>
</feature>
<dbReference type="EMBL" id="LVJZ01000003">
    <property type="protein sequence ID" value="ODB97103.1"/>
    <property type="molecule type" value="Genomic_DNA"/>
</dbReference>
<organism evidence="5 6">
    <name type="scientific">Candidatus Thiodiazotropha endoloripes</name>
    <dbReference type="NCBI Taxonomy" id="1818881"/>
    <lineage>
        <taxon>Bacteria</taxon>
        <taxon>Pseudomonadati</taxon>
        <taxon>Pseudomonadota</taxon>
        <taxon>Gammaproteobacteria</taxon>
        <taxon>Chromatiales</taxon>
        <taxon>Sedimenticolaceae</taxon>
        <taxon>Candidatus Thiodiazotropha</taxon>
    </lineage>
</organism>
<dbReference type="NCBIfam" id="NF033788">
    <property type="entry name" value="HTH_metalloreg"/>
    <property type="match status" value="1"/>
</dbReference>
<evidence type="ECO:0000256" key="1">
    <source>
        <dbReference type="ARBA" id="ARBA00023015"/>
    </source>
</evidence>
<keyword evidence="2" id="KW-0238">DNA-binding</keyword>
<dbReference type="InterPro" id="IPR012318">
    <property type="entry name" value="HTH_CRP"/>
</dbReference>
<keyword evidence="6" id="KW-1185">Reference proteome</keyword>
<dbReference type="InterPro" id="IPR036388">
    <property type="entry name" value="WH-like_DNA-bd_sf"/>
</dbReference>
<dbReference type="PROSITE" id="PS50987">
    <property type="entry name" value="HTH_ARSR_2"/>
    <property type="match status" value="1"/>
</dbReference>
<evidence type="ECO:0000256" key="3">
    <source>
        <dbReference type="ARBA" id="ARBA00023163"/>
    </source>
</evidence>
<dbReference type="InterPro" id="IPR036390">
    <property type="entry name" value="WH_DNA-bd_sf"/>
</dbReference>
<dbReference type="SMART" id="SM00419">
    <property type="entry name" value="HTH_CRP"/>
    <property type="match status" value="1"/>
</dbReference>
<dbReference type="InterPro" id="IPR011991">
    <property type="entry name" value="ArsR-like_HTH"/>
</dbReference>
<dbReference type="CDD" id="cd00090">
    <property type="entry name" value="HTH_ARSR"/>
    <property type="match status" value="1"/>
</dbReference>
<accession>A0A1E2UQU8</accession>
<keyword evidence="1" id="KW-0805">Transcription regulation</keyword>
<evidence type="ECO:0000313" key="5">
    <source>
        <dbReference type="EMBL" id="ODB97103.1"/>
    </source>
</evidence>
<dbReference type="SUPFAM" id="SSF46785">
    <property type="entry name" value="Winged helix' DNA-binding domain"/>
    <property type="match status" value="1"/>
</dbReference>
<dbReference type="InterPro" id="IPR001845">
    <property type="entry name" value="HTH_ArsR_DNA-bd_dom"/>
</dbReference>
<sequence>MSKYRNNENQLAEMFKALGNPHRLLIFKRLSSCCQPGTRCDLEQAISFSVGELGEGLGIAPSTLSHHLKELHRTGLIEMERQGKRVVCWIAPETLNSLSNFFNADIKS</sequence>
<name>A0A1E2UQU8_9GAMM</name>
<dbReference type="PANTHER" id="PTHR33154">
    <property type="entry name" value="TRANSCRIPTIONAL REGULATOR, ARSR FAMILY"/>
    <property type="match status" value="1"/>
</dbReference>
<evidence type="ECO:0000256" key="2">
    <source>
        <dbReference type="ARBA" id="ARBA00023125"/>
    </source>
</evidence>
<dbReference type="GO" id="GO:0003677">
    <property type="term" value="F:DNA binding"/>
    <property type="evidence" value="ECO:0007669"/>
    <property type="project" value="UniProtKB-KW"/>
</dbReference>
<dbReference type="AlphaFoldDB" id="A0A1E2UQU8"/>
<dbReference type="Proteomes" id="UP000094849">
    <property type="component" value="Unassembled WGS sequence"/>
</dbReference>
<dbReference type="PANTHER" id="PTHR33154:SF33">
    <property type="entry name" value="TRANSCRIPTIONAL REPRESSOR SDPR"/>
    <property type="match status" value="1"/>
</dbReference>
<dbReference type="STRING" id="1818881.A3196_10200"/>
<comment type="caution">
    <text evidence="5">The sequence shown here is derived from an EMBL/GenBank/DDBJ whole genome shotgun (WGS) entry which is preliminary data.</text>
</comment>
<reference evidence="5 6" key="1">
    <citation type="submission" date="2016-03" db="EMBL/GenBank/DDBJ databases">
        <title>Chemosynthetic sulphur-oxidizing symbionts of marine invertebrate animals are capable of nitrogen fixation.</title>
        <authorList>
            <person name="Petersen J.M."/>
            <person name="Kemper A."/>
            <person name="Gruber-Vodicka H."/>
            <person name="Cardini U."/>
            <person name="Geest Mvander."/>
            <person name="Kleiner M."/>
            <person name="Bulgheresi S."/>
            <person name="Fussmann M."/>
            <person name="Herbold C."/>
            <person name="Seah B.K.B."/>
            <person name="Antony C.Paul."/>
            <person name="Liu D."/>
            <person name="Belitz A."/>
            <person name="Weber M."/>
        </authorList>
    </citation>
    <scope>NUCLEOTIDE SEQUENCE [LARGE SCALE GENOMIC DNA]</scope>
    <source>
        <strain evidence="5">G_D</strain>
    </source>
</reference>
<dbReference type="Pfam" id="PF12840">
    <property type="entry name" value="HTH_20"/>
    <property type="match status" value="1"/>
</dbReference>
<dbReference type="Gene3D" id="1.10.10.10">
    <property type="entry name" value="Winged helix-like DNA-binding domain superfamily/Winged helix DNA-binding domain"/>
    <property type="match status" value="1"/>
</dbReference>
<proteinExistence type="predicted"/>
<evidence type="ECO:0000259" key="4">
    <source>
        <dbReference type="PROSITE" id="PS50987"/>
    </source>
</evidence>
<dbReference type="GO" id="GO:0003700">
    <property type="term" value="F:DNA-binding transcription factor activity"/>
    <property type="evidence" value="ECO:0007669"/>
    <property type="project" value="InterPro"/>
</dbReference>
<protein>
    <recommendedName>
        <fullName evidence="4">HTH arsR-type domain-containing protein</fullName>
    </recommendedName>
</protein>
<keyword evidence="3" id="KW-0804">Transcription</keyword>
<evidence type="ECO:0000313" key="6">
    <source>
        <dbReference type="Proteomes" id="UP000094849"/>
    </source>
</evidence>